<evidence type="ECO:0000259" key="4">
    <source>
        <dbReference type="Pfam" id="PF17676"/>
    </source>
</evidence>
<dbReference type="Pfam" id="PF17676">
    <property type="entry name" value="Peptidase_S66C"/>
    <property type="match status" value="1"/>
</dbReference>
<gene>
    <name evidence="5" type="ORF">LKD45_09280</name>
</gene>
<dbReference type="InterPro" id="IPR040921">
    <property type="entry name" value="Peptidase_S66C"/>
</dbReference>
<name>A0AAE3DL38_9FIRM</name>
<feature type="domain" description="LD-carboxypeptidase N-terminal" evidence="3">
    <location>
        <begin position="13"/>
        <end position="135"/>
    </location>
</feature>
<accession>A0AAE3DL38</accession>
<proteinExistence type="inferred from homology"/>
<dbReference type="SUPFAM" id="SSF52317">
    <property type="entry name" value="Class I glutamine amidotransferase-like"/>
    <property type="match status" value="1"/>
</dbReference>
<dbReference type="Proteomes" id="UP001199355">
    <property type="component" value="Unassembled WGS sequence"/>
</dbReference>
<dbReference type="AlphaFoldDB" id="A0AAE3DL38"/>
<dbReference type="InterPro" id="IPR003507">
    <property type="entry name" value="S66_fam"/>
</dbReference>
<dbReference type="EMBL" id="JAJEQF010000022">
    <property type="protein sequence ID" value="MCC2167880.1"/>
    <property type="molecule type" value="Genomic_DNA"/>
</dbReference>
<dbReference type="Gene3D" id="3.50.30.60">
    <property type="entry name" value="LD-carboxypeptidase A C-terminal domain-like"/>
    <property type="match status" value="1"/>
</dbReference>
<evidence type="ECO:0000313" key="5">
    <source>
        <dbReference type="EMBL" id="MCC2167880.1"/>
    </source>
</evidence>
<keyword evidence="6" id="KW-1185">Reference proteome</keyword>
<evidence type="ECO:0000256" key="2">
    <source>
        <dbReference type="ARBA" id="ARBA00022801"/>
    </source>
</evidence>
<comment type="similarity">
    <text evidence="1">Belongs to the peptidase S66 family.</text>
</comment>
<dbReference type="InterPro" id="IPR040449">
    <property type="entry name" value="Peptidase_S66_N"/>
</dbReference>
<keyword evidence="2" id="KW-0378">Hydrolase</keyword>
<dbReference type="InterPro" id="IPR029062">
    <property type="entry name" value="Class_I_gatase-like"/>
</dbReference>
<dbReference type="PANTHER" id="PTHR30237">
    <property type="entry name" value="MURAMOYLTETRAPEPTIDE CARBOXYPEPTIDASE"/>
    <property type="match status" value="1"/>
</dbReference>
<sequence>MKFPKFLPDGGTIGFVAPSFGCATSPYQETFEHAQKRFTELGYRLDLGPNCYESSGIGISNTPEKCAQELMDYYVKSDNDCLISCGGGELMCEILPYMDFDRLAKADPKWYMGYSDNTNMTYLLATLADTASIYGPCAGAFGMELWHPAISDAFHLLTGRAQTVSGYPLWEKEALKDETNPLAPYHVTEPRVLRCYGTEYAQRTNGTTHLYNDQLNSDPQLAGGNLQTGAVSPASAPSFHVFGRLLGGCMDCLVNLTGTRFDKTKDFIERYKEDGIIWFLEACDLNVFSIRRAMWQMEQAGWFEHVKAFLIGRPLCFGQDMMGLDPYQAVLPVALSHHVPVIMDVDLGHLPPMMPLIVGSLADVTVSGNDIRIDMQLR</sequence>
<dbReference type="CDD" id="cd07062">
    <property type="entry name" value="Peptidase_S66_mccF_like"/>
    <property type="match status" value="1"/>
</dbReference>
<dbReference type="Pfam" id="PF02016">
    <property type="entry name" value="Peptidase_S66"/>
    <property type="match status" value="1"/>
</dbReference>
<organism evidence="5 6">
    <name type="scientific">Gallintestinimicrobium propionicum</name>
    <dbReference type="NCBI Taxonomy" id="2981770"/>
    <lineage>
        <taxon>Bacteria</taxon>
        <taxon>Bacillati</taxon>
        <taxon>Bacillota</taxon>
        <taxon>Clostridia</taxon>
        <taxon>Lachnospirales</taxon>
        <taxon>Lachnospiraceae</taxon>
        <taxon>Gallintestinimicrobium</taxon>
    </lineage>
</organism>
<reference evidence="5 6" key="1">
    <citation type="submission" date="2021-10" db="EMBL/GenBank/DDBJ databases">
        <title>Anaerobic single-cell dispensing facilitates the cultivation of human gut bacteria.</title>
        <authorList>
            <person name="Afrizal A."/>
        </authorList>
    </citation>
    <scope>NUCLEOTIDE SEQUENCE [LARGE SCALE GENOMIC DNA]</scope>
    <source>
        <strain evidence="5 6">CLA-AA-H244</strain>
    </source>
</reference>
<comment type="caution">
    <text evidence="5">The sequence shown here is derived from an EMBL/GenBank/DDBJ whole genome shotgun (WGS) entry which is preliminary data.</text>
</comment>
<evidence type="ECO:0000256" key="1">
    <source>
        <dbReference type="ARBA" id="ARBA00010233"/>
    </source>
</evidence>
<evidence type="ECO:0000313" key="6">
    <source>
        <dbReference type="Proteomes" id="UP001199355"/>
    </source>
</evidence>
<dbReference type="InterPro" id="IPR027478">
    <property type="entry name" value="LdcA_N"/>
</dbReference>
<dbReference type="GO" id="GO:0016787">
    <property type="term" value="F:hydrolase activity"/>
    <property type="evidence" value="ECO:0007669"/>
    <property type="project" value="UniProtKB-KW"/>
</dbReference>
<feature type="domain" description="LD-carboxypeptidase C-terminal" evidence="4">
    <location>
        <begin position="243"/>
        <end position="363"/>
    </location>
</feature>
<dbReference type="InterPro" id="IPR027461">
    <property type="entry name" value="Carboxypeptidase_A_C_sf"/>
</dbReference>
<dbReference type="PIRSF" id="PIRSF028757">
    <property type="entry name" value="LD-carboxypeptidase"/>
    <property type="match status" value="1"/>
</dbReference>
<dbReference type="SUPFAM" id="SSF141986">
    <property type="entry name" value="LD-carboxypeptidase A C-terminal domain-like"/>
    <property type="match status" value="1"/>
</dbReference>
<evidence type="ECO:0000259" key="3">
    <source>
        <dbReference type="Pfam" id="PF02016"/>
    </source>
</evidence>
<protein>
    <submittedName>
        <fullName evidence="5">LD-carboxypeptidase</fullName>
    </submittedName>
</protein>
<dbReference type="RefSeq" id="WP_308728356.1">
    <property type="nucleotide sequence ID" value="NZ_JAJEQF010000022.1"/>
</dbReference>
<dbReference type="Gene3D" id="3.40.50.10740">
    <property type="entry name" value="Class I glutamine amidotransferase-like"/>
    <property type="match status" value="1"/>
</dbReference>